<protein>
    <submittedName>
        <fullName evidence="1">Uncharacterized protein</fullName>
    </submittedName>
</protein>
<keyword evidence="2" id="KW-1185">Reference proteome</keyword>
<accession>A0A8H7CVA5</accession>
<evidence type="ECO:0000313" key="1">
    <source>
        <dbReference type="EMBL" id="KAF7349316.1"/>
    </source>
</evidence>
<organism evidence="1 2">
    <name type="scientific">Mycena sanguinolenta</name>
    <dbReference type="NCBI Taxonomy" id="230812"/>
    <lineage>
        <taxon>Eukaryota</taxon>
        <taxon>Fungi</taxon>
        <taxon>Dikarya</taxon>
        <taxon>Basidiomycota</taxon>
        <taxon>Agaricomycotina</taxon>
        <taxon>Agaricomycetes</taxon>
        <taxon>Agaricomycetidae</taxon>
        <taxon>Agaricales</taxon>
        <taxon>Marasmiineae</taxon>
        <taxon>Mycenaceae</taxon>
        <taxon>Mycena</taxon>
    </lineage>
</organism>
<name>A0A8H7CVA5_9AGAR</name>
<dbReference type="EMBL" id="JACAZH010000016">
    <property type="protein sequence ID" value="KAF7349316.1"/>
    <property type="molecule type" value="Genomic_DNA"/>
</dbReference>
<gene>
    <name evidence="1" type="ORF">MSAN_01721100</name>
</gene>
<sequence length="147" mass="16485">MTIARWTTVLNGSKCPISSLFQRASEQPPANHGNNLSPLQNQTILCHFRVTSNFADSRLIKAMNGVRNQEPALPLTCDLGSTHGLVHSWFHPARQFRREPPGFVPQKIQFAANDKNVFRQRVAGRVQGAEQRIAILLSYWLVAPLKS</sequence>
<comment type="caution">
    <text evidence="1">The sequence shown here is derived from an EMBL/GenBank/DDBJ whole genome shotgun (WGS) entry which is preliminary data.</text>
</comment>
<evidence type="ECO:0000313" key="2">
    <source>
        <dbReference type="Proteomes" id="UP000623467"/>
    </source>
</evidence>
<dbReference type="Proteomes" id="UP000623467">
    <property type="component" value="Unassembled WGS sequence"/>
</dbReference>
<proteinExistence type="predicted"/>
<reference evidence="1" key="1">
    <citation type="submission" date="2020-05" db="EMBL/GenBank/DDBJ databases">
        <title>Mycena genomes resolve the evolution of fungal bioluminescence.</title>
        <authorList>
            <person name="Tsai I.J."/>
        </authorList>
    </citation>
    <scope>NUCLEOTIDE SEQUENCE</scope>
    <source>
        <strain evidence="1">160909Yilan</strain>
    </source>
</reference>
<dbReference type="AlphaFoldDB" id="A0A8H7CVA5"/>